<organism evidence="2">
    <name type="scientific">Drosophila melanogaster</name>
    <name type="common">Fruit fly</name>
    <dbReference type="NCBI Taxonomy" id="7227"/>
    <lineage>
        <taxon>Eukaryota</taxon>
        <taxon>Metazoa</taxon>
        <taxon>Ecdysozoa</taxon>
        <taxon>Arthropoda</taxon>
        <taxon>Hexapoda</taxon>
        <taxon>Insecta</taxon>
        <taxon>Pterygota</taxon>
        <taxon>Neoptera</taxon>
        <taxon>Endopterygota</taxon>
        <taxon>Diptera</taxon>
        <taxon>Brachycera</taxon>
        <taxon>Muscomorpha</taxon>
        <taxon>Ephydroidea</taxon>
        <taxon>Drosophilidae</taxon>
        <taxon>Drosophila</taxon>
        <taxon>Sophophora</taxon>
    </lineage>
</organism>
<proteinExistence type="predicted"/>
<protein>
    <submittedName>
        <fullName evidence="2">HDC10503</fullName>
    </submittedName>
</protein>
<accession>Q6IL36</accession>
<dbReference type="EMBL" id="BK002180">
    <property type="protein sequence ID" value="DAA03025.1"/>
    <property type="molecule type" value="Genomic_DNA"/>
</dbReference>
<evidence type="ECO:0000313" key="2">
    <source>
        <dbReference type="EMBL" id="DAA03025.1"/>
    </source>
</evidence>
<evidence type="ECO:0000256" key="1">
    <source>
        <dbReference type="SAM" id="MobiDB-lite"/>
    </source>
</evidence>
<sequence length="63" mass="7275">MFIFLSLAIYRQHWHTDNTDVAAVAVAADNLTQFLIRDNETTRPNKPLPECQFPWPGKTEETD</sequence>
<reference evidence="2" key="1">
    <citation type="journal article" date="2003" name="Genome Biol.">
        <title>An integrated gene annotation and transcriptional profiling approach towards the full gene content of the Drosophila genome.</title>
        <authorList>
            <person name="Hild M."/>
            <person name="Beckmann B."/>
            <person name="Haas S.A."/>
            <person name="Koch B."/>
            <person name="Solovyev V."/>
            <person name="Busold C."/>
            <person name="Fellenberg K."/>
            <person name="Boutros M."/>
            <person name="Vingron M."/>
            <person name="Sauer F."/>
            <person name="Hoheisel J.D."/>
            <person name="Paro R."/>
        </authorList>
    </citation>
    <scope>NUCLEOTIDE SEQUENCE</scope>
</reference>
<gene>
    <name evidence="2" type="ORF">HDC10503</name>
</gene>
<dbReference type="AlphaFoldDB" id="Q6IL36"/>
<name>Q6IL36_DROME</name>
<feature type="region of interest" description="Disordered" evidence="1">
    <location>
        <begin position="40"/>
        <end position="63"/>
    </location>
</feature>